<organism evidence="1 2">
    <name type="scientific">Dankookia rubra</name>
    <dbReference type="NCBI Taxonomy" id="1442381"/>
    <lineage>
        <taxon>Bacteria</taxon>
        <taxon>Pseudomonadati</taxon>
        <taxon>Pseudomonadota</taxon>
        <taxon>Alphaproteobacteria</taxon>
        <taxon>Acetobacterales</taxon>
        <taxon>Roseomonadaceae</taxon>
        <taxon>Dankookia</taxon>
    </lineage>
</organism>
<gene>
    <name evidence="1" type="ORF">E2C06_09735</name>
</gene>
<accession>A0A4R5QHX2</accession>
<evidence type="ECO:0000313" key="1">
    <source>
        <dbReference type="EMBL" id="TDH62950.1"/>
    </source>
</evidence>
<dbReference type="RefSeq" id="WP_133288399.1">
    <property type="nucleotide sequence ID" value="NZ_SMSJ01000008.1"/>
</dbReference>
<proteinExistence type="predicted"/>
<keyword evidence="2" id="KW-1185">Reference proteome</keyword>
<protein>
    <submittedName>
        <fullName evidence="1">Uncharacterized protein</fullName>
    </submittedName>
</protein>
<dbReference type="EMBL" id="SMSJ01000008">
    <property type="protein sequence ID" value="TDH62950.1"/>
    <property type="molecule type" value="Genomic_DNA"/>
</dbReference>
<evidence type="ECO:0000313" key="2">
    <source>
        <dbReference type="Proteomes" id="UP000295096"/>
    </source>
</evidence>
<sequence>MQIILSEFASARKFSLHKYMHRQEKNDAREGVYGAEVCICWQGFRNHRQGAKKRGYGVEANDTTISSTAIRPREHTEERECIRSAGKAMTTRRQMAEMVATQVRVIAVLHDSGDERVADRLALCMKARVGRCSDDGRPWTCRSAGCAWCGKTTMRRWWNGVQRWIVEGGEPVSIAIVPLQYRPGELRAAVARLRRACRDVRDRAARQRARWRSMAMAGMAFGNGTALLLIRHPAVALAEVGDVITRRWPDAVIRQGISASPCWAMSVEDAVELGSARRGCEPLRIVVLPQRAAGVSAFQQMAEQKPRPSFEPMPIAF</sequence>
<dbReference type="Proteomes" id="UP000295096">
    <property type="component" value="Unassembled WGS sequence"/>
</dbReference>
<comment type="caution">
    <text evidence="1">The sequence shown here is derived from an EMBL/GenBank/DDBJ whole genome shotgun (WGS) entry which is preliminary data.</text>
</comment>
<reference evidence="1 2" key="1">
    <citation type="journal article" date="2016" name="J. Microbiol.">
        <title>Dankookia rubra gen. nov., sp. nov., an alphaproteobacterium isolated from sediment of a shallow stream.</title>
        <authorList>
            <person name="Kim W.H."/>
            <person name="Kim D.H."/>
            <person name="Kang K."/>
            <person name="Ahn T.Y."/>
        </authorList>
    </citation>
    <scope>NUCLEOTIDE SEQUENCE [LARGE SCALE GENOMIC DNA]</scope>
    <source>
        <strain evidence="1 2">JCM30602</strain>
    </source>
</reference>
<name>A0A4R5QHX2_9PROT</name>
<dbReference type="AlphaFoldDB" id="A0A4R5QHX2"/>